<organism evidence="1 2">
    <name type="scientific">Colletotrichum truncatum</name>
    <name type="common">Anthracnose fungus</name>
    <name type="synonym">Colletotrichum capsici</name>
    <dbReference type="NCBI Taxonomy" id="5467"/>
    <lineage>
        <taxon>Eukaryota</taxon>
        <taxon>Fungi</taxon>
        <taxon>Dikarya</taxon>
        <taxon>Ascomycota</taxon>
        <taxon>Pezizomycotina</taxon>
        <taxon>Sordariomycetes</taxon>
        <taxon>Hypocreomycetidae</taxon>
        <taxon>Glomerellales</taxon>
        <taxon>Glomerellaceae</taxon>
        <taxon>Colletotrichum</taxon>
        <taxon>Colletotrichum truncatum species complex</taxon>
    </lineage>
</organism>
<accession>A0ACC3ZLD4</accession>
<keyword evidence="2" id="KW-1185">Reference proteome</keyword>
<comment type="caution">
    <text evidence="1">The sequence shown here is derived from an EMBL/GenBank/DDBJ whole genome shotgun (WGS) entry which is preliminary data.</text>
</comment>
<gene>
    <name evidence="1" type="ORF">CTRU02_202615</name>
</gene>
<reference evidence="1 2" key="1">
    <citation type="journal article" date="2020" name="Phytopathology">
        <title>Genome Sequence Resources of Colletotrichum truncatum, C. plurivorum, C. musicola, and C. sojae: Four Species Pathogenic to Soybean (Glycine max).</title>
        <authorList>
            <person name="Rogerio F."/>
            <person name="Boufleur T.R."/>
            <person name="Ciampi-Guillardi M."/>
            <person name="Sukno S.A."/>
            <person name="Thon M.R."/>
            <person name="Massola Junior N.S."/>
            <person name="Baroncelli R."/>
        </authorList>
    </citation>
    <scope>NUCLEOTIDE SEQUENCE [LARGE SCALE GENOMIC DNA]</scope>
    <source>
        <strain evidence="1 2">CMES1059</strain>
    </source>
</reference>
<proteinExistence type="predicted"/>
<name>A0ACC3ZLD4_COLTU</name>
<dbReference type="EMBL" id="VUJX02000001">
    <property type="protein sequence ID" value="KAL0944728.1"/>
    <property type="molecule type" value="Genomic_DNA"/>
</dbReference>
<evidence type="ECO:0000313" key="2">
    <source>
        <dbReference type="Proteomes" id="UP000805649"/>
    </source>
</evidence>
<evidence type="ECO:0000313" key="1">
    <source>
        <dbReference type="EMBL" id="KAL0944728.1"/>
    </source>
</evidence>
<protein>
    <submittedName>
        <fullName evidence="1">Uncharacterized protein</fullName>
    </submittedName>
</protein>
<dbReference type="Proteomes" id="UP000805649">
    <property type="component" value="Unassembled WGS sequence"/>
</dbReference>
<sequence length="163" mass="17798">MQLSTLFGASLLAIASAQETETSYPPINLGYFSFPHGNTFVAWSPFTPTKTQDVELVCDTSGAIKGTATWTGIRTYSTYVFKPICRNPFNITSDETGETYRNLELACEDDNVPLYARPVVTAVVDRATNKTIQTCVPAVVEGDNYATCTTFRGQGVSYEFACS</sequence>